<reference evidence="2 3" key="1">
    <citation type="submission" date="2014-04" db="EMBL/GenBank/DDBJ databases">
        <authorList>
            <consortium name="DOE Joint Genome Institute"/>
            <person name="Kuo A."/>
            <person name="Tarkka M."/>
            <person name="Buscot F."/>
            <person name="Kohler A."/>
            <person name="Nagy L.G."/>
            <person name="Floudas D."/>
            <person name="Copeland A."/>
            <person name="Barry K.W."/>
            <person name="Cichocki N."/>
            <person name="Veneault-Fourrey C."/>
            <person name="LaButti K."/>
            <person name="Lindquist E.A."/>
            <person name="Lipzen A."/>
            <person name="Lundell T."/>
            <person name="Morin E."/>
            <person name="Murat C."/>
            <person name="Sun H."/>
            <person name="Tunlid A."/>
            <person name="Henrissat B."/>
            <person name="Grigoriev I.V."/>
            <person name="Hibbett D.S."/>
            <person name="Martin F."/>
            <person name="Nordberg H.P."/>
            <person name="Cantor M.N."/>
            <person name="Hua S.X."/>
        </authorList>
    </citation>
    <scope>NUCLEOTIDE SEQUENCE [LARGE SCALE GENOMIC DNA]</scope>
    <source>
        <strain evidence="2 3">F 1598</strain>
    </source>
</reference>
<dbReference type="InParanoid" id="A0A0C3B740"/>
<feature type="compositionally biased region" description="Basic and acidic residues" evidence="1">
    <location>
        <begin position="182"/>
        <end position="196"/>
    </location>
</feature>
<sequence length="499" mass="55194">MGLITSLAPNAPNSSSPLDSTPAVDVQHGLGILHFYPNLGGEAPRNWQIPVFVPPVQASVPASSAVDTSRNISPSVFKDAARAFDHPRPRSRPFGFAADHNSDFDISSDTESSSDTDFDSYDETGFTCMHCLSTHFGPCPRASRNAIVLNHVSSNGSVSSDVHIQSIPELESLSDSSFSSDQSRHSQSEERCSETRRDLVEVMTEDRARRLKDWTSYEQEMETERRQFRQEEMLRGIRDIVDEGPTRTLAPGASNFLMTVDPQILKRQRGVDDFIELTPDTPFARGQSLNLDRVRQCLASQNSSCDRGLDVRDHRSPIDVFSVTIAPIPSPPHLRNTVPLPDADASPVNLMGSRGATPDLQYPESPMSSLCPLPLPTIVYGADATWVLVQGELQEQVPEYLTSPVLYPEDRFPNSLNKALARNIECELVDPPSPADTEPVDHSVIYSRPQFPPPNVESMQLLAIVYHLSQNSFDPCTTFTSTIKACICVLYRVQRDEKG</sequence>
<organism evidence="2 3">
    <name type="scientific">Piloderma croceum (strain F 1598)</name>
    <dbReference type="NCBI Taxonomy" id="765440"/>
    <lineage>
        <taxon>Eukaryota</taxon>
        <taxon>Fungi</taxon>
        <taxon>Dikarya</taxon>
        <taxon>Basidiomycota</taxon>
        <taxon>Agaricomycotina</taxon>
        <taxon>Agaricomycetes</taxon>
        <taxon>Agaricomycetidae</taxon>
        <taxon>Atheliales</taxon>
        <taxon>Atheliaceae</taxon>
        <taxon>Piloderma</taxon>
    </lineage>
</organism>
<feature type="region of interest" description="Disordered" evidence="1">
    <location>
        <begin position="172"/>
        <end position="196"/>
    </location>
</feature>
<dbReference type="AlphaFoldDB" id="A0A0C3B740"/>
<dbReference type="EMBL" id="KN833092">
    <property type="protein sequence ID" value="KIM73112.1"/>
    <property type="molecule type" value="Genomic_DNA"/>
</dbReference>
<proteinExistence type="predicted"/>
<feature type="region of interest" description="Disordered" evidence="1">
    <location>
        <begin position="1"/>
        <end position="22"/>
    </location>
</feature>
<evidence type="ECO:0000313" key="3">
    <source>
        <dbReference type="Proteomes" id="UP000054166"/>
    </source>
</evidence>
<feature type="compositionally biased region" description="Low complexity" evidence="1">
    <location>
        <begin position="172"/>
        <end position="181"/>
    </location>
</feature>
<dbReference type="HOGENOM" id="CLU_546422_0_0_1"/>
<keyword evidence="3" id="KW-1185">Reference proteome</keyword>
<dbReference type="Proteomes" id="UP000054166">
    <property type="component" value="Unassembled WGS sequence"/>
</dbReference>
<feature type="region of interest" description="Disordered" evidence="1">
    <location>
        <begin position="88"/>
        <end position="117"/>
    </location>
</feature>
<reference evidence="3" key="2">
    <citation type="submission" date="2015-01" db="EMBL/GenBank/DDBJ databases">
        <title>Evolutionary Origins and Diversification of the Mycorrhizal Mutualists.</title>
        <authorList>
            <consortium name="DOE Joint Genome Institute"/>
            <consortium name="Mycorrhizal Genomics Consortium"/>
            <person name="Kohler A."/>
            <person name="Kuo A."/>
            <person name="Nagy L.G."/>
            <person name="Floudas D."/>
            <person name="Copeland A."/>
            <person name="Barry K.W."/>
            <person name="Cichocki N."/>
            <person name="Veneault-Fourrey C."/>
            <person name="LaButti K."/>
            <person name="Lindquist E.A."/>
            <person name="Lipzen A."/>
            <person name="Lundell T."/>
            <person name="Morin E."/>
            <person name="Murat C."/>
            <person name="Riley R."/>
            <person name="Ohm R."/>
            <person name="Sun H."/>
            <person name="Tunlid A."/>
            <person name="Henrissat B."/>
            <person name="Grigoriev I.V."/>
            <person name="Hibbett D.S."/>
            <person name="Martin F."/>
        </authorList>
    </citation>
    <scope>NUCLEOTIDE SEQUENCE [LARGE SCALE GENOMIC DNA]</scope>
    <source>
        <strain evidence="3">F 1598</strain>
    </source>
</reference>
<feature type="compositionally biased region" description="Low complexity" evidence="1">
    <location>
        <begin position="1"/>
        <end position="18"/>
    </location>
</feature>
<gene>
    <name evidence="2" type="ORF">PILCRDRAFT_93194</name>
</gene>
<evidence type="ECO:0000313" key="2">
    <source>
        <dbReference type="EMBL" id="KIM73112.1"/>
    </source>
</evidence>
<accession>A0A0C3B740</accession>
<feature type="compositionally biased region" description="Acidic residues" evidence="1">
    <location>
        <begin position="106"/>
        <end position="117"/>
    </location>
</feature>
<name>A0A0C3B740_PILCF</name>
<evidence type="ECO:0000256" key="1">
    <source>
        <dbReference type="SAM" id="MobiDB-lite"/>
    </source>
</evidence>
<protein>
    <submittedName>
        <fullName evidence="2">Uncharacterized protein</fullName>
    </submittedName>
</protein>